<evidence type="ECO:0000313" key="1">
    <source>
        <dbReference type="EMBL" id="MFC6038838.1"/>
    </source>
</evidence>
<gene>
    <name evidence="1" type="ORF">ACFPYN_05140</name>
</gene>
<protein>
    <submittedName>
        <fullName evidence="1">DUF1697 domain-containing protein</fullName>
    </submittedName>
</protein>
<comment type="caution">
    <text evidence="1">The sequence shown here is derived from an EMBL/GenBank/DDBJ whole genome shotgun (WGS) entry which is preliminary data.</text>
</comment>
<evidence type="ECO:0000313" key="2">
    <source>
        <dbReference type="Proteomes" id="UP001596170"/>
    </source>
</evidence>
<name>A0ABW1L6S4_9BACL</name>
<dbReference type="Proteomes" id="UP001596170">
    <property type="component" value="Unassembled WGS sequence"/>
</dbReference>
<dbReference type="InterPro" id="IPR012545">
    <property type="entry name" value="DUF1697"/>
</dbReference>
<dbReference type="PANTHER" id="PTHR36439:SF1">
    <property type="entry name" value="DUF1697 DOMAIN-CONTAINING PROTEIN"/>
    <property type="match status" value="1"/>
</dbReference>
<dbReference type="EMBL" id="JBHSRI010000004">
    <property type="protein sequence ID" value="MFC6038838.1"/>
    <property type="molecule type" value="Genomic_DNA"/>
</dbReference>
<keyword evidence="2" id="KW-1185">Reference proteome</keyword>
<sequence>MTIYIALLRGINVGGHNIIKMADLKQLFGTIGLNNVQTYIQSGNIVFESDMESDELSQQIEQQIKDTFGCSVPVILRTSKEWKKLIDNCPYPVESLVEGESIHLALLSDTPSQEALNKLQKFQNDVDQYDVQDKDIYLFLRQNFRDSKLPLQLQKLGVSATIRNWKTTMKLAAMSEAME</sequence>
<dbReference type="PIRSF" id="PIRSF008502">
    <property type="entry name" value="UCP008502"/>
    <property type="match status" value="1"/>
</dbReference>
<reference evidence="2" key="1">
    <citation type="journal article" date="2019" name="Int. J. Syst. Evol. Microbiol.">
        <title>The Global Catalogue of Microorganisms (GCM) 10K type strain sequencing project: providing services to taxonomists for standard genome sequencing and annotation.</title>
        <authorList>
            <consortium name="The Broad Institute Genomics Platform"/>
            <consortium name="The Broad Institute Genome Sequencing Center for Infectious Disease"/>
            <person name="Wu L."/>
            <person name="Ma J."/>
        </authorList>
    </citation>
    <scope>NUCLEOTIDE SEQUENCE [LARGE SCALE GENOMIC DNA]</scope>
    <source>
        <strain evidence="2">CCUG 54527</strain>
    </source>
</reference>
<dbReference type="Gene3D" id="3.30.70.1280">
    <property type="entry name" value="SP0830-like domains"/>
    <property type="match status" value="1"/>
</dbReference>
<organism evidence="1 2">
    <name type="scientific">Paenisporosarcina macmurdoensis</name>
    <dbReference type="NCBI Taxonomy" id="212659"/>
    <lineage>
        <taxon>Bacteria</taxon>
        <taxon>Bacillati</taxon>
        <taxon>Bacillota</taxon>
        <taxon>Bacilli</taxon>
        <taxon>Bacillales</taxon>
        <taxon>Caryophanaceae</taxon>
        <taxon>Paenisporosarcina</taxon>
    </lineage>
</organism>
<proteinExistence type="predicted"/>
<dbReference type="SUPFAM" id="SSF160379">
    <property type="entry name" value="SP0830-like"/>
    <property type="match status" value="1"/>
</dbReference>
<dbReference type="Pfam" id="PF08002">
    <property type="entry name" value="DUF1697"/>
    <property type="match status" value="1"/>
</dbReference>
<accession>A0ABW1L6S4</accession>
<dbReference type="RefSeq" id="WP_377732939.1">
    <property type="nucleotide sequence ID" value="NZ_JBHSRI010000004.1"/>
</dbReference>
<dbReference type="PANTHER" id="PTHR36439">
    <property type="entry name" value="BLL4334 PROTEIN"/>
    <property type="match status" value="1"/>
</dbReference>